<reference evidence="2" key="1">
    <citation type="submission" date="2017-01" db="EMBL/GenBank/DDBJ databases">
        <authorList>
            <person name="Brunel B."/>
        </authorList>
    </citation>
    <scope>NUCLEOTIDE SEQUENCE [LARGE SCALE GENOMIC DNA]</scope>
</reference>
<evidence type="ECO:0000313" key="2">
    <source>
        <dbReference type="Proteomes" id="UP000188388"/>
    </source>
</evidence>
<keyword evidence="2" id="KW-1185">Reference proteome</keyword>
<name>A0A1R3VA94_9HYPH</name>
<evidence type="ECO:0000313" key="1">
    <source>
        <dbReference type="EMBL" id="SIT56173.1"/>
    </source>
</evidence>
<gene>
    <name evidence="1" type="ORF">BQ8794_260029</name>
</gene>
<dbReference type="AlphaFoldDB" id="A0A1R3VA94"/>
<organism evidence="1 2">
    <name type="scientific">Mesorhizobium prunaredense</name>
    <dbReference type="NCBI Taxonomy" id="1631249"/>
    <lineage>
        <taxon>Bacteria</taxon>
        <taxon>Pseudomonadati</taxon>
        <taxon>Pseudomonadota</taxon>
        <taxon>Alphaproteobacteria</taxon>
        <taxon>Hyphomicrobiales</taxon>
        <taxon>Phyllobacteriaceae</taxon>
        <taxon>Mesorhizobium</taxon>
    </lineage>
</organism>
<accession>A0A1R3VA94</accession>
<protein>
    <submittedName>
        <fullName evidence="1">Uncharacterized protein</fullName>
    </submittedName>
</protein>
<sequence>MDTPIDLTNADGSVADDWFASAYGYAFSVRRKTRVTQTRPLAHRRLPAVIPISVPFQALLESQLPQGQLLSDGHRKLSVGIREEFRAPAGVRKSPRKEPAGHRRWLWGFRISADVGDGATAVEELWGECGQTAS</sequence>
<proteinExistence type="predicted"/>
<dbReference type="EMBL" id="FTPD01000019">
    <property type="protein sequence ID" value="SIT56173.1"/>
    <property type="molecule type" value="Genomic_DNA"/>
</dbReference>
<dbReference type="Proteomes" id="UP000188388">
    <property type="component" value="Unassembled WGS sequence"/>
</dbReference>